<dbReference type="EMBL" id="RCIY01000065">
    <property type="protein sequence ID" value="TGG81353.1"/>
    <property type="molecule type" value="Genomic_DNA"/>
</dbReference>
<evidence type="ECO:0000256" key="1">
    <source>
        <dbReference type="SAM" id="MobiDB-lite"/>
    </source>
</evidence>
<dbReference type="SUPFAM" id="SSF52540">
    <property type="entry name" value="P-loop containing nucleoside triphosphate hydrolases"/>
    <property type="match status" value="1"/>
</dbReference>
<dbReference type="SUPFAM" id="SSF55874">
    <property type="entry name" value="ATPase domain of HSP90 chaperone/DNA topoisomerase II/histidine kinase"/>
    <property type="match status" value="1"/>
</dbReference>
<feature type="domain" description="Helicase C-terminal" evidence="3">
    <location>
        <begin position="1486"/>
        <end position="1627"/>
    </location>
</feature>
<protein>
    <submittedName>
        <fullName evidence="4">DEAD/DEAH box helicase</fullName>
    </submittedName>
</protein>
<keyword evidence="4" id="KW-0347">Helicase</keyword>
<dbReference type="InterPro" id="IPR050742">
    <property type="entry name" value="Helicase_Restrict-Modif_Enz"/>
</dbReference>
<gene>
    <name evidence="4" type="ORF">D8771_18055</name>
</gene>
<organism evidence="4 5">
    <name type="scientific">Streptomyces albus</name>
    <dbReference type="NCBI Taxonomy" id="1888"/>
    <lineage>
        <taxon>Bacteria</taxon>
        <taxon>Bacillati</taxon>
        <taxon>Actinomycetota</taxon>
        <taxon>Actinomycetes</taxon>
        <taxon>Kitasatosporales</taxon>
        <taxon>Streptomycetaceae</taxon>
        <taxon>Streptomyces</taxon>
    </lineage>
</organism>
<name>A0A8H1QP19_9ACTN</name>
<proteinExistence type="predicted"/>
<feature type="compositionally biased region" description="Polar residues" evidence="1">
    <location>
        <begin position="8"/>
        <end position="18"/>
    </location>
</feature>
<dbReference type="PROSITE" id="PS51192">
    <property type="entry name" value="HELICASE_ATP_BIND_1"/>
    <property type="match status" value="1"/>
</dbReference>
<reference evidence="4 5" key="1">
    <citation type="submission" date="2018-10" db="EMBL/GenBank/DDBJ databases">
        <title>Isolation of pseudouridimycin from Streptomyces albus DSM 40763.</title>
        <authorList>
            <person name="Rosenqvist P."/>
            <person name="Metsae-Ketelae M."/>
            <person name="Virta P."/>
        </authorList>
    </citation>
    <scope>NUCLEOTIDE SEQUENCE [LARGE SCALE GENOMIC DNA]</scope>
    <source>
        <strain evidence="4 5">DSM 40763</strain>
    </source>
</reference>
<comment type="caution">
    <text evidence="4">The sequence shown here is derived from an EMBL/GenBank/DDBJ whole genome shotgun (WGS) entry which is preliminary data.</text>
</comment>
<evidence type="ECO:0000259" key="2">
    <source>
        <dbReference type="PROSITE" id="PS51192"/>
    </source>
</evidence>
<dbReference type="InterPro" id="IPR014001">
    <property type="entry name" value="Helicase_ATP-bd"/>
</dbReference>
<dbReference type="Pfam" id="PF04851">
    <property type="entry name" value="ResIII"/>
    <property type="match status" value="1"/>
</dbReference>
<keyword evidence="4" id="KW-0378">Hydrolase</keyword>
<dbReference type="NCBIfam" id="NF047352">
    <property type="entry name" value="P_loop_sacsin"/>
    <property type="match status" value="1"/>
</dbReference>
<dbReference type="PANTHER" id="PTHR47396:SF1">
    <property type="entry name" value="ATP-DEPENDENT HELICASE IRC3-RELATED"/>
    <property type="match status" value="1"/>
</dbReference>
<keyword evidence="4" id="KW-0547">Nucleotide-binding</keyword>
<evidence type="ECO:0000259" key="3">
    <source>
        <dbReference type="PROSITE" id="PS51194"/>
    </source>
</evidence>
<dbReference type="SMART" id="SM00487">
    <property type="entry name" value="DEXDc"/>
    <property type="match status" value="1"/>
</dbReference>
<keyword evidence="4" id="KW-0067">ATP-binding</keyword>
<evidence type="ECO:0000313" key="5">
    <source>
        <dbReference type="Proteomes" id="UP000298111"/>
    </source>
</evidence>
<dbReference type="GO" id="GO:0005524">
    <property type="term" value="F:ATP binding"/>
    <property type="evidence" value="ECO:0007669"/>
    <property type="project" value="InterPro"/>
</dbReference>
<dbReference type="InterPro" id="IPR001650">
    <property type="entry name" value="Helicase_C-like"/>
</dbReference>
<dbReference type="Proteomes" id="UP000298111">
    <property type="component" value="Unassembled WGS sequence"/>
</dbReference>
<dbReference type="InterPro" id="IPR036890">
    <property type="entry name" value="HATPase_C_sf"/>
</dbReference>
<dbReference type="GO" id="GO:0005829">
    <property type="term" value="C:cytosol"/>
    <property type="evidence" value="ECO:0007669"/>
    <property type="project" value="TreeGrafter"/>
</dbReference>
<sequence>MSAPFPSLSRSRNDSSCAPPSVRHRARGIPPPDGRHHRPTLRTGSIDHMNSNVTDSMSVLDVVAMQSRRTLDVYRADPGHVQEHANNERRITQGGYGTRQIYELVQNGADENLAAGSGGRISVVLSPTALYCANTGTPMSALGADTILRMAVSRKRGGQIGRFGVGFKSVLTVTDTPRIYSETGCFGFDKQWSAARIREVVPDLTELDETPVLRMALPLDPDRDRADDPVLDELLDRATTVVVLPLLSGVDRRLGNDLRAFPRHFMLFSPHVDTVLLEDRRPGKTLSRELSQSTVESAHHIVDRTTDTDGRTTVIEEKWFVFHRDYTPSPEAMRTAGELHERPQIRISWAVPAKGVARRTKRGAFWAFFPTHYETTLTGILNAPWKTPEDRQNLTESDFNSELVGAAAELVIRSLPRLVEEEDPGSYLNLLTARGREASQWGDDLLSREIIAIASREASVPDQSGVLRKPEEVRLHPPYLLPDWLRTWASIAARPANWCHHTVEQRERRSRVRDYMDAAGVRAATATEWLEALVADRTAASSAAALRIAADMQRFRSVPGEEEQARSRAQYADEARIARILLTETGELVAPSAGSVFRRSAEDDKGLPDGTVYAHPDVTAGAKEALETLGVAEANAEGRLKAVISLGVTRYGNAEWAEFWKLVRRTGARASVIVRERVEDPVNTLKVRTLDGTFRPIRDTLLAGRVVPADGTRDAEILVDPDYHRAETQVLRELGATDGPVPDVDPTDEPWFEDYREWARERYCKTLQNTQSRPSLRSIHLDGAAPAGPLHLLQRLSPEGCAAFVRHLPREGLVRSWTLRVGSGRGAHQEAIASPLVWLLHRSGRVHTSLGIRKPAAAVPPDYPTDPRLLPVADVPENVAQVLPLRADPSVVPLSMWAELLLRVVDSEDPGLVGKGYLLLLDAMEHGHDLESLEGFDGVRCQVGEEWTVRPEEEVAVTHDEAQYGVLKRERVPALLVPTEKDCERLVESWGLKTPSEMVQEELDVVEAGEPVLLTDLFPRLRHHLPRGTAWKVGHCSSLAKVVRTPDGRRETALPETRRGDTVLLCGPDDELEILLAVDRVLRLRLGRNGCQDLLAQQRKDREGQRFQEVRQERDPARKLLLALGTERLRAALPPGLLLADEELNGEQPDDLRIAQLAVATHGDEVLARLADELREAGFDAPHNWAGGATARTFVNDFGFPVHWAGDQEDSKRPLPFENVEGPRKPQPLHQYQMRLVANMYQHLVQDSEKRALLQIPTGSGKTRIAVEATVQAIADGEIRGPVLWIAQSVELCEQAIETWKFVWRQAGPDRTLRISRMWAGTAAEPANDRPQVVVAIDDSLARHIGSESYAWLREASVVIVDEAHFAVPKTYTKILNELGIDQHRTSRHLVGLTATAFRGSNTEETSRLVARFGHKRLDHGVFENDDPYPHLQSLGVLSKVEMRELAGGDYLLDEGQLALMTSSNNMALPADVTTRMAEDVSRTRRIVEEIERLPEGWPVLVFATSVDHSKVLAALLNESGIPSASVDAKTPSAARNRRIAAFRRGEIKVLTNYNVLTQGFDAPAVRAVVVARPTFSPNTYVQMIGRGLRGPLNGGKDSCLILNVRDNIKNFGRSLAYTELEYLWEK</sequence>
<dbReference type="InterPro" id="IPR006935">
    <property type="entry name" value="Helicase/UvrB_N"/>
</dbReference>
<evidence type="ECO:0000313" key="4">
    <source>
        <dbReference type="EMBL" id="TGG81353.1"/>
    </source>
</evidence>
<dbReference type="GO" id="GO:0004386">
    <property type="term" value="F:helicase activity"/>
    <property type="evidence" value="ECO:0007669"/>
    <property type="project" value="UniProtKB-KW"/>
</dbReference>
<feature type="domain" description="Helicase ATP-binding" evidence="2">
    <location>
        <begin position="1243"/>
        <end position="1415"/>
    </location>
</feature>
<dbReference type="PANTHER" id="PTHR47396">
    <property type="entry name" value="TYPE I RESTRICTION ENZYME ECOKI R PROTEIN"/>
    <property type="match status" value="1"/>
</dbReference>
<dbReference type="SMART" id="SM00490">
    <property type="entry name" value="HELICc"/>
    <property type="match status" value="1"/>
</dbReference>
<feature type="region of interest" description="Disordered" evidence="1">
    <location>
        <begin position="1"/>
        <end position="45"/>
    </location>
</feature>
<dbReference type="GO" id="GO:0016787">
    <property type="term" value="F:hydrolase activity"/>
    <property type="evidence" value="ECO:0007669"/>
    <property type="project" value="InterPro"/>
</dbReference>
<dbReference type="Gene3D" id="3.40.50.300">
    <property type="entry name" value="P-loop containing nucleotide triphosphate hydrolases"/>
    <property type="match status" value="2"/>
</dbReference>
<dbReference type="GO" id="GO:0003677">
    <property type="term" value="F:DNA binding"/>
    <property type="evidence" value="ECO:0007669"/>
    <property type="project" value="InterPro"/>
</dbReference>
<dbReference type="PROSITE" id="PS51194">
    <property type="entry name" value="HELICASE_CTER"/>
    <property type="match status" value="1"/>
</dbReference>
<dbReference type="InterPro" id="IPR027417">
    <property type="entry name" value="P-loop_NTPase"/>
</dbReference>
<dbReference type="Pfam" id="PF00271">
    <property type="entry name" value="Helicase_C"/>
    <property type="match status" value="1"/>
</dbReference>
<accession>A0A8H1QP19</accession>